<proteinExistence type="predicted"/>
<comment type="caution">
    <text evidence="1">The sequence shown here is derived from an EMBL/GenBank/DDBJ whole genome shotgun (WGS) entry which is preliminary data.</text>
</comment>
<name>A0A1E5QL07_9CYAN</name>
<dbReference type="AlphaFoldDB" id="A0A1E5QL07"/>
<gene>
    <name evidence="1" type="ORF">BH720_09995</name>
</gene>
<reference evidence="1" key="1">
    <citation type="submission" date="2016-09" db="EMBL/GenBank/DDBJ databases">
        <title>Draft genome of thermotolerant cyanobacterium Desertifilum sp. strain IPPAS B-1220.</title>
        <authorList>
            <person name="Sinetova M.A."/>
            <person name="Bolakhan K."/>
            <person name="Zayadan B.K."/>
            <person name="Mironov K.S."/>
            <person name="Ustinova V."/>
            <person name="Kupriyanova E.V."/>
            <person name="Sidorov R.A."/>
            <person name="Skrypnik A.N."/>
            <person name="Gogoleva N.E."/>
            <person name="Gogolev Y.V."/>
            <person name="Los D.A."/>
        </authorList>
    </citation>
    <scope>NUCLEOTIDE SEQUENCE [LARGE SCALE GENOMIC DNA]</scope>
    <source>
        <strain evidence="1">IPPAS B-1220</strain>
    </source>
</reference>
<evidence type="ECO:0000313" key="1">
    <source>
        <dbReference type="EMBL" id="OEJ75320.1"/>
    </source>
</evidence>
<dbReference type="STRING" id="1781255.BH720_09995"/>
<dbReference type="RefSeq" id="WP_069967050.1">
    <property type="nucleotide sequence ID" value="NZ_CM124774.1"/>
</dbReference>
<organism evidence="1">
    <name type="scientific">Desertifilum tharense IPPAS B-1220</name>
    <dbReference type="NCBI Taxonomy" id="1781255"/>
    <lineage>
        <taxon>Bacteria</taxon>
        <taxon>Bacillati</taxon>
        <taxon>Cyanobacteriota</taxon>
        <taxon>Cyanophyceae</taxon>
        <taxon>Desertifilales</taxon>
        <taxon>Desertifilaceae</taxon>
        <taxon>Desertifilum</taxon>
    </lineage>
</organism>
<protein>
    <submittedName>
        <fullName evidence="1">Uncharacterized protein</fullName>
    </submittedName>
</protein>
<dbReference type="EMBL" id="MJGC01000052">
    <property type="protein sequence ID" value="OEJ75320.1"/>
    <property type="molecule type" value="Genomic_DNA"/>
</dbReference>
<sequence>MLKSLINLFSSAKPVSLSWEKTLQPVCLFLSFSITFGSLAFSAASARSPEERSQTASSEFPRFTPANDIFLLGSSPQRQQLGQVYMIVKIKGNRVIGAMFSPFSVFDCFRGVVHQNQLALNLTESYTQETTAYSLNLTDSRVASSQNPTPDRSFQVEGLYSIETITDNDLRILNTCEANYAQAPTP</sequence>
<accession>A0A1E5QL07</accession>